<dbReference type="Proteomes" id="UP000654075">
    <property type="component" value="Unassembled WGS sequence"/>
</dbReference>
<dbReference type="OMA" id="WSENILW"/>
<protein>
    <recommendedName>
        <fullName evidence="3">AB hydrolase-1 domain-containing protein</fullName>
    </recommendedName>
</protein>
<feature type="non-terminal residue" evidence="1">
    <location>
        <position position="1"/>
    </location>
</feature>
<name>A0A813DPQ2_POLGL</name>
<dbReference type="OrthoDB" id="6431331at2759"/>
<proteinExistence type="predicted"/>
<dbReference type="EMBL" id="CAJNNV010003158">
    <property type="protein sequence ID" value="CAE8588483.1"/>
    <property type="molecule type" value="Genomic_DNA"/>
</dbReference>
<reference evidence="1" key="1">
    <citation type="submission" date="2021-02" db="EMBL/GenBank/DDBJ databases">
        <authorList>
            <person name="Dougan E. K."/>
            <person name="Rhodes N."/>
            <person name="Thang M."/>
            <person name="Chan C."/>
        </authorList>
    </citation>
    <scope>NUCLEOTIDE SEQUENCE</scope>
</reference>
<comment type="caution">
    <text evidence="1">The sequence shown here is derived from an EMBL/GenBank/DDBJ whole genome shotgun (WGS) entry which is preliminary data.</text>
</comment>
<dbReference type="PANTHER" id="PTHR37471:SF1">
    <property type="entry name" value="AB HYDROLASE-1 DOMAIN-CONTAINING PROTEIN"/>
    <property type="match status" value="1"/>
</dbReference>
<dbReference type="AlphaFoldDB" id="A0A813DPQ2"/>
<organism evidence="1 2">
    <name type="scientific">Polarella glacialis</name>
    <name type="common">Dinoflagellate</name>
    <dbReference type="NCBI Taxonomy" id="89957"/>
    <lineage>
        <taxon>Eukaryota</taxon>
        <taxon>Sar</taxon>
        <taxon>Alveolata</taxon>
        <taxon>Dinophyceae</taxon>
        <taxon>Suessiales</taxon>
        <taxon>Suessiaceae</taxon>
        <taxon>Polarella</taxon>
    </lineage>
</organism>
<evidence type="ECO:0000313" key="2">
    <source>
        <dbReference type="Proteomes" id="UP000654075"/>
    </source>
</evidence>
<sequence length="437" mass="49626">AGASSESPSAAARAKGASDLECLKHIELCSWFSRIDSNGNKKEICRDVREICLINIQEWILSYWFDGADSVQALSSDEAVELEELVAMVARWANLPQRPPGDRKDAALPPWLGKNEKLKCFRLRNDPFPAVYRPLMSYAFTAFAAPAMGNQALFDLGFRPYRSGSTEYWVRPADPSDTWVRNMGACRPHRIESGRPLVVCHGIGVGPTMCLPFLQRLTRGLGKDYPIFLVDSAAVSMRFSDDVPGAREVASNVSDMLEVWGFKQAHFVGHSFGTFVLVWMLRYQRSYVERTTFLDPVCFLLLKVLVEAHELQQVKYGLRMDAMEMAIKYFVLTELFVCNFMCRCFFWEESHLDMQDLEGMQALLVLESEDAIVPTHSVQRLVLAEQHRRARGKKMQLDDTGLNVFWVDGQPHAGFLMDAEATWAVVDRLQEFHRAHL</sequence>
<dbReference type="PANTHER" id="PTHR37471">
    <property type="entry name" value="UNNAMED PRODUCT"/>
    <property type="match status" value="1"/>
</dbReference>
<accession>A0A813DPQ2</accession>
<dbReference type="InterPro" id="IPR029058">
    <property type="entry name" value="AB_hydrolase_fold"/>
</dbReference>
<evidence type="ECO:0008006" key="3">
    <source>
        <dbReference type="Google" id="ProtNLM"/>
    </source>
</evidence>
<dbReference type="SUPFAM" id="SSF53474">
    <property type="entry name" value="alpha/beta-Hydrolases"/>
    <property type="match status" value="1"/>
</dbReference>
<keyword evidence="2" id="KW-1185">Reference proteome</keyword>
<gene>
    <name evidence="1" type="ORF">PGLA1383_LOCUS7281</name>
</gene>
<evidence type="ECO:0000313" key="1">
    <source>
        <dbReference type="EMBL" id="CAE8588483.1"/>
    </source>
</evidence>
<dbReference type="Gene3D" id="3.40.50.1820">
    <property type="entry name" value="alpha/beta hydrolase"/>
    <property type="match status" value="1"/>
</dbReference>